<comment type="cofactor">
    <cofactor evidence="10 13">
        <name>a divalent metal cation</name>
        <dbReference type="ChEBI" id="CHEBI:60240"/>
    </cofactor>
    <text evidence="10 13">Binds 1 divalent metal cation per subunit.</text>
</comment>
<comment type="pathway">
    <text evidence="10">Carbohydrate degradation.</text>
</comment>
<comment type="caution">
    <text evidence="10">Lacks conserved residue(s) required for the propagation of feature annotation.</text>
</comment>
<dbReference type="EMBL" id="JAEKNS010000131">
    <property type="protein sequence ID" value="MBJ7595716.1"/>
    <property type="molecule type" value="Genomic_DNA"/>
</dbReference>
<feature type="binding site" evidence="10 13">
    <location>
        <position position="33"/>
    </location>
    <ligand>
        <name>a divalent metal cation</name>
        <dbReference type="ChEBI" id="CHEBI:60240"/>
    </ligand>
</feature>
<dbReference type="InterPro" id="IPR011060">
    <property type="entry name" value="RibuloseP-bd_barrel"/>
</dbReference>
<feature type="binding site" evidence="14">
    <location>
        <begin position="195"/>
        <end position="196"/>
    </location>
    <ligand>
        <name>substrate</name>
    </ligand>
</feature>
<reference evidence="16" key="2">
    <citation type="submission" date="2018-05" db="EMBL/GenBank/DDBJ databases">
        <authorList>
            <person name="Ferrari B."/>
        </authorList>
    </citation>
    <scope>NUCLEOTIDE SEQUENCE</scope>
    <source>
        <strain evidence="16">RRmetagenome_bin12</strain>
    </source>
</reference>
<evidence type="ECO:0000313" key="17">
    <source>
        <dbReference type="Proteomes" id="UP000248724"/>
    </source>
</evidence>
<dbReference type="EMBL" id="QHBU01000046">
    <property type="protein sequence ID" value="PZR83093.1"/>
    <property type="molecule type" value="Genomic_DNA"/>
</dbReference>
<reference evidence="16 17" key="1">
    <citation type="journal article" date="2017" name="Nature">
        <title>Atmospheric trace gases support primary production in Antarctic desert surface soil.</title>
        <authorList>
            <person name="Ji M."/>
            <person name="Greening C."/>
            <person name="Vanwonterghem I."/>
            <person name="Carere C.R."/>
            <person name="Bay S.K."/>
            <person name="Steen J.A."/>
            <person name="Montgomery K."/>
            <person name="Lines T."/>
            <person name="Beardall J."/>
            <person name="van Dorst J."/>
            <person name="Snape I."/>
            <person name="Stott M.B."/>
            <person name="Hugenholtz P."/>
            <person name="Ferrari B.C."/>
        </authorList>
    </citation>
    <scope>NUCLEOTIDE SEQUENCE [LARGE SCALE GENOMIC DNA]</scope>
    <source>
        <strain evidence="16">RRmetagenome_bin12</strain>
    </source>
</reference>
<dbReference type="EC" id="5.1.3.1" evidence="7 10"/>
<evidence type="ECO:0000256" key="5">
    <source>
        <dbReference type="ARBA" id="ARBA00001954"/>
    </source>
</evidence>
<feature type="binding site" evidence="10 13">
    <location>
        <position position="64"/>
    </location>
    <ligand>
        <name>a divalent metal cation</name>
        <dbReference type="ChEBI" id="CHEBI:60240"/>
    </ligand>
</feature>
<proteinExistence type="inferred from homology"/>
<evidence type="ECO:0000256" key="1">
    <source>
        <dbReference type="ARBA" id="ARBA00001782"/>
    </source>
</evidence>
<evidence type="ECO:0000256" key="11">
    <source>
        <dbReference type="PIRNR" id="PIRNR001461"/>
    </source>
</evidence>
<keyword evidence="10 11" id="KW-0119">Carbohydrate metabolism</keyword>
<dbReference type="InterPro" id="IPR026019">
    <property type="entry name" value="Ribul_P_3_epim"/>
</dbReference>
<dbReference type="GO" id="GO:0005737">
    <property type="term" value="C:cytoplasm"/>
    <property type="evidence" value="ECO:0007669"/>
    <property type="project" value="UniProtKB-ARBA"/>
</dbReference>
<feature type="active site" description="Proton acceptor" evidence="10 12">
    <location>
        <position position="33"/>
    </location>
</feature>
<dbReference type="AlphaFoldDB" id="A0A2W5ZCR0"/>
<evidence type="ECO:0000256" key="10">
    <source>
        <dbReference type="HAMAP-Rule" id="MF_02227"/>
    </source>
</evidence>
<feature type="binding site" evidence="10 14">
    <location>
        <position position="6"/>
    </location>
    <ligand>
        <name>substrate</name>
    </ligand>
</feature>
<reference evidence="15 18" key="3">
    <citation type="submission" date="2020-10" db="EMBL/GenBank/DDBJ databases">
        <title>Ca. Dormibacterota MAGs.</title>
        <authorList>
            <person name="Montgomery K."/>
        </authorList>
    </citation>
    <scope>NUCLEOTIDE SEQUENCE [LARGE SCALE GENOMIC DNA]</scope>
    <source>
        <strain evidence="15">SC8812_S17_18</strain>
    </source>
</reference>
<evidence type="ECO:0000256" key="13">
    <source>
        <dbReference type="PIRSR" id="PIRSR001461-2"/>
    </source>
</evidence>
<feature type="active site" description="Proton donor" evidence="10 12">
    <location>
        <position position="173"/>
    </location>
</feature>
<comment type="cofactor">
    <cofactor evidence="5">
        <name>Fe(2+)</name>
        <dbReference type="ChEBI" id="CHEBI:29033"/>
    </cofactor>
</comment>
<evidence type="ECO:0000256" key="3">
    <source>
        <dbReference type="ARBA" id="ARBA00001941"/>
    </source>
</evidence>
<feature type="binding site" evidence="10 13">
    <location>
        <position position="173"/>
    </location>
    <ligand>
        <name>a divalent metal cation</name>
        <dbReference type="ChEBI" id="CHEBI:60240"/>
    </ligand>
</feature>
<keyword evidence="13" id="KW-0170">Cobalt</keyword>
<dbReference type="NCBIfam" id="TIGR01163">
    <property type="entry name" value="rpe"/>
    <property type="match status" value="1"/>
</dbReference>
<dbReference type="GO" id="GO:0006098">
    <property type="term" value="P:pentose-phosphate shunt"/>
    <property type="evidence" value="ECO:0007669"/>
    <property type="project" value="UniProtKB-UniRule"/>
</dbReference>
<dbReference type="NCBIfam" id="NF004076">
    <property type="entry name" value="PRK05581.1-4"/>
    <property type="match status" value="1"/>
</dbReference>
<feature type="binding site" evidence="10">
    <location>
        <begin position="173"/>
        <end position="175"/>
    </location>
    <ligand>
        <name>substrate</name>
    </ligand>
</feature>
<organism evidence="16 17">
    <name type="scientific">Candidatus Aeolococcus gillhamiae</name>
    <dbReference type="NCBI Taxonomy" id="3127015"/>
    <lineage>
        <taxon>Bacteria</taxon>
        <taxon>Bacillati</taxon>
        <taxon>Candidatus Dormiibacterota</taxon>
        <taxon>Candidatus Dormibacteria</taxon>
        <taxon>Candidatus Aeolococcales</taxon>
        <taxon>Candidatus Aeolococcaceae</taxon>
        <taxon>Candidatus Aeolococcus</taxon>
    </lineage>
</organism>
<evidence type="ECO:0000256" key="9">
    <source>
        <dbReference type="ARBA" id="ARBA00023235"/>
    </source>
</evidence>
<dbReference type="PIRSF" id="PIRSF001461">
    <property type="entry name" value="RPE"/>
    <property type="match status" value="1"/>
</dbReference>
<keyword evidence="13" id="KW-0862">Zinc</keyword>
<name>A0A2W5ZCR0_9BACT</name>
<dbReference type="FunFam" id="3.20.20.70:FF:000004">
    <property type="entry name" value="Ribulose-phosphate 3-epimerase"/>
    <property type="match status" value="1"/>
</dbReference>
<dbReference type="PANTHER" id="PTHR11749">
    <property type="entry name" value="RIBULOSE-5-PHOSPHATE-3-EPIMERASE"/>
    <property type="match status" value="1"/>
</dbReference>
<keyword evidence="8 10" id="KW-0479">Metal-binding</keyword>
<evidence type="ECO:0000313" key="15">
    <source>
        <dbReference type="EMBL" id="MBJ7595716.1"/>
    </source>
</evidence>
<dbReference type="GO" id="GO:0019323">
    <property type="term" value="P:pentose catabolic process"/>
    <property type="evidence" value="ECO:0007669"/>
    <property type="project" value="UniProtKB-UniRule"/>
</dbReference>
<feature type="binding site" evidence="10 13">
    <location>
        <position position="31"/>
    </location>
    <ligand>
        <name>a divalent metal cation</name>
        <dbReference type="ChEBI" id="CHEBI:60240"/>
    </ligand>
</feature>
<evidence type="ECO:0000256" key="7">
    <source>
        <dbReference type="ARBA" id="ARBA00013188"/>
    </source>
</evidence>
<dbReference type="Gene3D" id="3.20.20.70">
    <property type="entry name" value="Aldolase class I"/>
    <property type="match status" value="1"/>
</dbReference>
<evidence type="ECO:0000256" key="4">
    <source>
        <dbReference type="ARBA" id="ARBA00001947"/>
    </source>
</evidence>
<feature type="binding site" evidence="10 14">
    <location>
        <position position="64"/>
    </location>
    <ligand>
        <name>substrate</name>
    </ligand>
</feature>
<comment type="cofactor">
    <cofactor evidence="2">
        <name>Mn(2+)</name>
        <dbReference type="ChEBI" id="CHEBI:29035"/>
    </cofactor>
</comment>
<keyword evidence="13" id="KW-0464">Manganese</keyword>
<dbReference type="Proteomes" id="UP000606991">
    <property type="component" value="Unassembled WGS sequence"/>
</dbReference>
<feature type="binding site" evidence="10 14">
    <location>
        <begin position="140"/>
        <end position="143"/>
    </location>
    <ligand>
        <name>substrate</name>
    </ligand>
</feature>
<accession>A0A2W5ZCR0</accession>
<evidence type="ECO:0000256" key="8">
    <source>
        <dbReference type="ARBA" id="ARBA00022723"/>
    </source>
</evidence>
<dbReference type="Pfam" id="PF00834">
    <property type="entry name" value="Ribul_P_3_epim"/>
    <property type="match status" value="1"/>
</dbReference>
<dbReference type="CDD" id="cd00429">
    <property type="entry name" value="RPE"/>
    <property type="match status" value="1"/>
</dbReference>
<protein>
    <recommendedName>
        <fullName evidence="7 10">Ribulose-phosphate 3-epimerase</fullName>
        <ecNumber evidence="7 10">5.1.3.1</ecNumber>
    </recommendedName>
</protein>
<evidence type="ECO:0000256" key="6">
    <source>
        <dbReference type="ARBA" id="ARBA00009541"/>
    </source>
</evidence>
<accession>A0A934N4K9</accession>
<evidence type="ECO:0000313" key="16">
    <source>
        <dbReference type="EMBL" id="PZR83093.1"/>
    </source>
</evidence>
<comment type="catalytic activity">
    <reaction evidence="1 10 11">
        <text>D-ribulose 5-phosphate = D-xylulose 5-phosphate</text>
        <dbReference type="Rhea" id="RHEA:13677"/>
        <dbReference type="ChEBI" id="CHEBI:57737"/>
        <dbReference type="ChEBI" id="CHEBI:58121"/>
        <dbReference type="EC" id="5.1.3.1"/>
    </reaction>
</comment>
<dbReference type="PROSITE" id="PS01085">
    <property type="entry name" value="RIBUL_P_3_EPIMER_1"/>
    <property type="match status" value="1"/>
</dbReference>
<dbReference type="InterPro" id="IPR013785">
    <property type="entry name" value="Aldolase_TIM"/>
</dbReference>
<dbReference type="SUPFAM" id="SSF51366">
    <property type="entry name" value="Ribulose-phoshate binding barrel"/>
    <property type="match status" value="1"/>
</dbReference>
<comment type="function">
    <text evidence="10">Catalyzes the reversible epimerization of D-ribulose 5-phosphate to D-xylulose 5-phosphate.</text>
</comment>
<dbReference type="InterPro" id="IPR000056">
    <property type="entry name" value="Ribul_P_3_epim-like"/>
</dbReference>
<comment type="caution">
    <text evidence="16">The sequence shown here is derived from an EMBL/GenBank/DDBJ whole genome shotgun (WGS) entry which is preliminary data.</text>
</comment>
<dbReference type="HAMAP" id="MF_02227">
    <property type="entry name" value="RPE"/>
    <property type="match status" value="1"/>
</dbReference>
<dbReference type="GO" id="GO:0046872">
    <property type="term" value="F:metal ion binding"/>
    <property type="evidence" value="ECO:0007669"/>
    <property type="project" value="UniProtKB-UniRule"/>
</dbReference>
<evidence type="ECO:0000313" key="18">
    <source>
        <dbReference type="Proteomes" id="UP000606991"/>
    </source>
</evidence>
<gene>
    <name evidence="10 16" type="primary">rpe</name>
    <name evidence="16" type="ORF">DLM65_02585</name>
    <name evidence="15" type="ORF">JF886_12805</name>
</gene>
<keyword evidence="9 10" id="KW-0413">Isomerase</keyword>
<feature type="binding site" evidence="14">
    <location>
        <position position="175"/>
    </location>
    <ligand>
        <name>substrate</name>
    </ligand>
</feature>
<comment type="similarity">
    <text evidence="6 10 11">Belongs to the ribulose-phosphate 3-epimerase family.</text>
</comment>
<evidence type="ECO:0000256" key="2">
    <source>
        <dbReference type="ARBA" id="ARBA00001936"/>
    </source>
</evidence>
<evidence type="ECO:0000256" key="14">
    <source>
        <dbReference type="PIRSR" id="PIRSR001461-3"/>
    </source>
</evidence>
<evidence type="ECO:0000256" key="12">
    <source>
        <dbReference type="PIRSR" id="PIRSR001461-1"/>
    </source>
</evidence>
<dbReference type="Proteomes" id="UP000248724">
    <property type="component" value="Unassembled WGS sequence"/>
</dbReference>
<dbReference type="GO" id="GO:0004750">
    <property type="term" value="F:D-ribulose-phosphate 3-epimerase activity"/>
    <property type="evidence" value="ECO:0007669"/>
    <property type="project" value="UniProtKB-UniRule"/>
</dbReference>
<comment type="cofactor">
    <cofactor evidence="3">
        <name>Co(2+)</name>
        <dbReference type="ChEBI" id="CHEBI:48828"/>
    </cofactor>
</comment>
<comment type="cofactor">
    <cofactor evidence="4">
        <name>Zn(2+)</name>
        <dbReference type="ChEBI" id="CHEBI:29105"/>
    </cofactor>
</comment>
<sequence>MCIAPSLLAADFAHLADAVHALEGSGVNRLHVDVMDGSFVPNFTFGTDTVRALRRETDLPLELHLMIREPERHLETFASAGADGITVHQEVSPHLHRTLSSIRALDCRAGAAINPSTPVRTLHDVLDLCDLALVMTINPGFGGQKLIPHTLEKVAELRSEIDRRGLSTEVEVDGGVEASNAAACAAAGATVLVAGTAVFGHAEGPAAGVRAITATLPPR</sequence>